<dbReference type="PROSITE" id="PS50910">
    <property type="entry name" value="HEPN"/>
    <property type="match status" value="1"/>
</dbReference>
<dbReference type="AlphaFoldDB" id="A0A1J5NYU8"/>
<dbReference type="Pfam" id="PF05168">
    <property type="entry name" value="HEPN"/>
    <property type="match status" value="1"/>
</dbReference>
<organism evidence="2 3">
    <name type="scientific">Neomoorella thermoacetica</name>
    <name type="common">Clostridium thermoaceticum</name>
    <dbReference type="NCBI Taxonomy" id="1525"/>
    <lineage>
        <taxon>Bacteria</taxon>
        <taxon>Bacillati</taxon>
        <taxon>Bacillota</taxon>
        <taxon>Clostridia</taxon>
        <taxon>Neomoorellales</taxon>
        <taxon>Neomoorellaceae</taxon>
        <taxon>Neomoorella</taxon>
    </lineage>
</organism>
<dbReference type="EMBL" id="MDDC01000003">
    <property type="protein sequence ID" value="OIQ60911.1"/>
    <property type="molecule type" value="Genomic_DNA"/>
</dbReference>
<dbReference type="Proteomes" id="UP000182811">
    <property type="component" value="Unassembled WGS sequence"/>
</dbReference>
<accession>A0A1J5NYU8</accession>
<proteinExistence type="predicted"/>
<name>A0A1J5NYU8_NEOTH</name>
<sequence>MPERSTDWIRQAEADLRHAINSFNARDFEWSCFAAQQAAEKAVKALFQKLHLDAWGHTVSVLLSNLPAEIAVAEDLIEKAKVIDKHYIPARYPNGFETGAPTDFYTAGEADTAIKIAGEIIEFCKGHLR</sequence>
<reference evidence="2 3" key="1">
    <citation type="submission" date="2016-08" db="EMBL/GenBank/DDBJ databases">
        <title>Genome-based comparison of Moorella thermoacetic strains.</title>
        <authorList>
            <person name="Poehlein A."/>
            <person name="Bengelsdorf F.R."/>
            <person name="Esser C."/>
            <person name="Duerre P."/>
            <person name="Daniel R."/>
        </authorList>
    </citation>
    <scope>NUCLEOTIDE SEQUENCE [LARGE SCALE GENOMIC DNA]</scope>
    <source>
        <strain evidence="2 3">DSM 21394</strain>
    </source>
</reference>
<protein>
    <submittedName>
        <fullName evidence="2">HEPN domain protein</fullName>
    </submittedName>
</protein>
<evidence type="ECO:0000259" key="1">
    <source>
        <dbReference type="PROSITE" id="PS50910"/>
    </source>
</evidence>
<dbReference type="InterPro" id="IPR007842">
    <property type="entry name" value="HEPN_dom"/>
</dbReference>
<evidence type="ECO:0000313" key="3">
    <source>
        <dbReference type="Proteomes" id="UP000182811"/>
    </source>
</evidence>
<evidence type="ECO:0000313" key="2">
    <source>
        <dbReference type="EMBL" id="OIQ60911.1"/>
    </source>
</evidence>
<dbReference type="Gene3D" id="1.20.120.330">
    <property type="entry name" value="Nucleotidyltransferases domain 2"/>
    <property type="match status" value="1"/>
</dbReference>
<dbReference type="SMART" id="SM00748">
    <property type="entry name" value="HEPN"/>
    <property type="match status" value="1"/>
</dbReference>
<dbReference type="OrthoDB" id="9808176at2"/>
<comment type="caution">
    <text evidence="2">The sequence shown here is derived from an EMBL/GenBank/DDBJ whole genome shotgun (WGS) entry which is preliminary data.</text>
</comment>
<gene>
    <name evidence="2" type="ORF">MOTE_04380</name>
</gene>
<dbReference type="SUPFAM" id="SSF81593">
    <property type="entry name" value="Nucleotidyltransferase substrate binding subunit/domain"/>
    <property type="match status" value="1"/>
</dbReference>
<feature type="domain" description="HEPN" evidence="1">
    <location>
        <begin position="9"/>
        <end position="120"/>
    </location>
</feature>